<dbReference type="AlphaFoldDB" id="A0A212LLQ0"/>
<organism evidence="1">
    <name type="scientific">uncultured Sporomusa sp</name>
    <dbReference type="NCBI Taxonomy" id="307249"/>
    <lineage>
        <taxon>Bacteria</taxon>
        <taxon>Bacillati</taxon>
        <taxon>Bacillota</taxon>
        <taxon>Negativicutes</taxon>
        <taxon>Selenomonadales</taxon>
        <taxon>Sporomusaceae</taxon>
        <taxon>Sporomusa</taxon>
        <taxon>environmental samples</taxon>
    </lineage>
</organism>
<proteinExistence type="predicted"/>
<protein>
    <submittedName>
        <fullName evidence="1">Uncharacterized protein</fullName>
    </submittedName>
</protein>
<name>A0A212LLQ0_9FIRM</name>
<sequence length="42" mass="4941">MRAIIKIKQTYVLDGDIYEKLSYLMGMQMGLEPHLHQVSIYL</sequence>
<reference evidence="1" key="1">
    <citation type="submission" date="2016-08" db="EMBL/GenBank/DDBJ databases">
        <authorList>
            <person name="Seilhamer J.J."/>
        </authorList>
    </citation>
    <scope>NUCLEOTIDE SEQUENCE</scope>
    <source>
        <strain evidence="1">86</strain>
    </source>
</reference>
<gene>
    <name evidence="1" type="ORF">KL86SPO_20048</name>
</gene>
<accession>A0A212LLQ0</accession>
<dbReference type="EMBL" id="FMJE01000002">
    <property type="protein sequence ID" value="SCM78456.1"/>
    <property type="molecule type" value="Genomic_DNA"/>
</dbReference>
<evidence type="ECO:0000313" key="1">
    <source>
        <dbReference type="EMBL" id="SCM78456.1"/>
    </source>
</evidence>